<dbReference type="PANTHER" id="PTHR44591">
    <property type="entry name" value="STRESS RESPONSE REGULATOR PROTEIN 1"/>
    <property type="match status" value="1"/>
</dbReference>
<dbReference type="SUPFAM" id="SSF52172">
    <property type="entry name" value="CheY-like"/>
    <property type="match status" value="1"/>
</dbReference>
<gene>
    <name evidence="4" type="ORF">GCM10011396_15680</name>
</gene>
<comment type="caution">
    <text evidence="4">The sequence shown here is derived from an EMBL/GenBank/DDBJ whole genome shotgun (WGS) entry which is preliminary data.</text>
</comment>
<dbReference type="InterPro" id="IPR011006">
    <property type="entry name" value="CheY-like_superfamily"/>
</dbReference>
<dbReference type="RefSeq" id="WP_188565354.1">
    <property type="nucleotide sequence ID" value="NZ_BMED01000001.1"/>
</dbReference>
<name>A0A916XGU7_9BURK</name>
<proteinExistence type="predicted"/>
<dbReference type="Proteomes" id="UP000637423">
    <property type="component" value="Unassembled WGS sequence"/>
</dbReference>
<dbReference type="EMBL" id="BMED01000001">
    <property type="protein sequence ID" value="GGC69537.1"/>
    <property type="molecule type" value="Genomic_DNA"/>
</dbReference>
<evidence type="ECO:0000256" key="1">
    <source>
        <dbReference type="ARBA" id="ARBA00022553"/>
    </source>
</evidence>
<organism evidence="4 5">
    <name type="scientific">Undibacterium terreum</name>
    <dbReference type="NCBI Taxonomy" id="1224302"/>
    <lineage>
        <taxon>Bacteria</taxon>
        <taxon>Pseudomonadati</taxon>
        <taxon>Pseudomonadota</taxon>
        <taxon>Betaproteobacteria</taxon>
        <taxon>Burkholderiales</taxon>
        <taxon>Oxalobacteraceae</taxon>
        <taxon>Undibacterium</taxon>
    </lineage>
</organism>
<dbReference type="SMART" id="SM00448">
    <property type="entry name" value="REC"/>
    <property type="match status" value="1"/>
</dbReference>
<evidence type="ECO:0000313" key="4">
    <source>
        <dbReference type="EMBL" id="GGC69537.1"/>
    </source>
</evidence>
<reference evidence="4" key="1">
    <citation type="journal article" date="2014" name="Int. J. Syst. Evol. Microbiol.">
        <title>Complete genome sequence of Corynebacterium casei LMG S-19264T (=DSM 44701T), isolated from a smear-ripened cheese.</title>
        <authorList>
            <consortium name="US DOE Joint Genome Institute (JGI-PGF)"/>
            <person name="Walter F."/>
            <person name="Albersmeier A."/>
            <person name="Kalinowski J."/>
            <person name="Ruckert C."/>
        </authorList>
    </citation>
    <scope>NUCLEOTIDE SEQUENCE</scope>
    <source>
        <strain evidence="4">CGMCC 1.10998</strain>
    </source>
</reference>
<evidence type="ECO:0000256" key="2">
    <source>
        <dbReference type="PROSITE-ProRule" id="PRU00169"/>
    </source>
</evidence>
<evidence type="ECO:0000259" key="3">
    <source>
        <dbReference type="PROSITE" id="PS50110"/>
    </source>
</evidence>
<dbReference type="PANTHER" id="PTHR44591:SF25">
    <property type="entry name" value="CHEMOTAXIS TWO-COMPONENT RESPONSE REGULATOR"/>
    <property type="match status" value="1"/>
</dbReference>
<dbReference type="Gene3D" id="3.40.50.2300">
    <property type="match status" value="1"/>
</dbReference>
<keyword evidence="1 2" id="KW-0597">Phosphoprotein</keyword>
<keyword evidence="5" id="KW-1185">Reference proteome</keyword>
<dbReference type="PROSITE" id="PS50110">
    <property type="entry name" value="RESPONSE_REGULATORY"/>
    <property type="match status" value="1"/>
</dbReference>
<accession>A0A916XGU7</accession>
<sequence length="132" mass="14377">MQANQNDLSVGDSGLRILVVEDNGNLKDMLCDMLELLGHAPTGVINAEDALALTQQNVFDVLLTDVSLPGMSGIELAKQLVEKQPGVHIVFASGYGAQMVQHLKFKSHVLPKPYDVEQIQQLLAEVSSLRVR</sequence>
<dbReference type="InterPro" id="IPR001789">
    <property type="entry name" value="Sig_transdc_resp-reg_receiver"/>
</dbReference>
<dbReference type="GO" id="GO:0000160">
    <property type="term" value="P:phosphorelay signal transduction system"/>
    <property type="evidence" value="ECO:0007669"/>
    <property type="project" value="InterPro"/>
</dbReference>
<protein>
    <recommendedName>
        <fullName evidence="3">Response regulatory domain-containing protein</fullName>
    </recommendedName>
</protein>
<dbReference type="AlphaFoldDB" id="A0A916XGU7"/>
<reference evidence="4" key="2">
    <citation type="submission" date="2020-09" db="EMBL/GenBank/DDBJ databases">
        <authorList>
            <person name="Sun Q."/>
            <person name="Zhou Y."/>
        </authorList>
    </citation>
    <scope>NUCLEOTIDE SEQUENCE</scope>
    <source>
        <strain evidence="4">CGMCC 1.10998</strain>
    </source>
</reference>
<feature type="modified residue" description="4-aspartylphosphate" evidence="2">
    <location>
        <position position="65"/>
    </location>
</feature>
<feature type="domain" description="Response regulatory" evidence="3">
    <location>
        <begin position="16"/>
        <end position="127"/>
    </location>
</feature>
<dbReference type="InterPro" id="IPR050595">
    <property type="entry name" value="Bact_response_regulator"/>
</dbReference>
<evidence type="ECO:0000313" key="5">
    <source>
        <dbReference type="Proteomes" id="UP000637423"/>
    </source>
</evidence>
<dbReference type="Pfam" id="PF00072">
    <property type="entry name" value="Response_reg"/>
    <property type="match status" value="1"/>
</dbReference>